<reference evidence="2" key="1">
    <citation type="submission" date="2022-07" db="EMBL/GenBank/DDBJ databases">
        <authorList>
            <person name="Otstavnykh N."/>
            <person name="Isaeva M."/>
            <person name="Bystritskaya E."/>
        </authorList>
    </citation>
    <scope>NUCLEOTIDE SEQUENCE</scope>
    <source>
        <strain evidence="2">10Alg 79</strain>
    </source>
</reference>
<dbReference type="Proteomes" id="UP001227162">
    <property type="component" value="Unassembled WGS sequence"/>
</dbReference>
<proteinExistence type="predicted"/>
<gene>
    <name evidence="2" type="ORF">NOI20_06825</name>
</gene>
<reference evidence="2" key="2">
    <citation type="submission" date="2023-04" db="EMBL/GenBank/DDBJ databases">
        <title>'Rhodoalgimonas zhirmunskyi' gen. nov., isolated from a red alga.</title>
        <authorList>
            <person name="Nedashkovskaya O.I."/>
            <person name="Otstavnykh N.Y."/>
            <person name="Bystritskaya E.P."/>
            <person name="Balabanova L.A."/>
            <person name="Isaeva M.P."/>
        </authorList>
    </citation>
    <scope>NUCLEOTIDE SEQUENCE</scope>
    <source>
        <strain evidence="2">10Alg 79</strain>
    </source>
</reference>
<feature type="region of interest" description="Disordered" evidence="1">
    <location>
        <begin position="138"/>
        <end position="165"/>
    </location>
</feature>
<dbReference type="AlphaFoldDB" id="A0AAJ1X5P5"/>
<protein>
    <submittedName>
        <fullName evidence="2">Uncharacterized protein</fullName>
    </submittedName>
</protein>
<dbReference type="PROSITE" id="PS51257">
    <property type="entry name" value="PROKAR_LIPOPROTEIN"/>
    <property type="match status" value="1"/>
</dbReference>
<evidence type="ECO:0000313" key="2">
    <source>
        <dbReference type="EMBL" id="MDQ2093819.1"/>
    </source>
</evidence>
<name>A0AAJ1X5P5_9RHOB</name>
<feature type="compositionally biased region" description="Basic and acidic residues" evidence="1">
    <location>
        <begin position="142"/>
        <end position="160"/>
    </location>
</feature>
<accession>A0AAJ1X5P5</accession>
<comment type="caution">
    <text evidence="2">The sequence shown here is derived from an EMBL/GenBank/DDBJ whole genome shotgun (WGS) entry which is preliminary data.</text>
</comment>
<dbReference type="RefSeq" id="WP_317625398.1">
    <property type="nucleotide sequence ID" value="NZ_JANFFA010000001.1"/>
</dbReference>
<organism evidence="2 3">
    <name type="scientific">Rhodalgimonas zhirmunskyi</name>
    <dbReference type="NCBI Taxonomy" id="2964767"/>
    <lineage>
        <taxon>Bacteria</taxon>
        <taxon>Pseudomonadati</taxon>
        <taxon>Pseudomonadota</taxon>
        <taxon>Alphaproteobacteria</taxon>
        <taxon>Rhodobacterales</taxon>
        <taxon>Roseobacteraceae</taxon>
        <taxon>Rhodalgimonas</taxon>
    </lineage>
</organism>
<evidence type="ECO:0000313" key="3">
    <source>
        <dbReference type="Proteomes" id="UP001227162"/>
    </source>
</evidence>
<evidence type="ECO:0000256" key="1">
    <source>
        <dbReference type="SAM" id="MobiDB-lite"/>
    </source>
</evidence>
<keyword evidence="3" id="KW-1185">Reference proteome</keyword>
<dbReference type="EMBL" id="JANFFA010000001">
    <property type="protein sequence ID" value="MDQ2093819.1"/>
    <property type="molecule type" value="Genomic_DNA"/>
</dbReference>
<sequence length="338" mass="35523">MIRLTVAALGLALLAGCSDPLKTVPRLGDVDVAGSEPMVEAVAAPVETDPDTGFMARLLRKREVGPSSPADSVAVDTAPDVTAQTPVVVPDTQTAPQATAQKRGGFLGLFSRDKAQAVTGAQDGEVVQASLSKPAIAAESIAEPRAEPKADPRAEPRGEPRGGLFSRSKAARVTGPDARMAAPGEVLPFGTVARACHLGRGDLGREVAQYPEKRAKYRIYDSAPGNQALHNFYITGFDDGCPRQVTAALVVFGSASMYEALRYGLPENARSKRPTDAAYEKLKSGVCKVGRKKPCGNKIGQMEKTAVFLSVYNRFEGADGWSNLLVADGAVLAMDQGG</sequence>